<organism evidence="9 10">
    <name type="scientific">Cyclostephanos tholiformis</name>
    <dbReference type="NCBI Taxonomy" id="382380"/>
    <lineage>
        <taxon>Eukaryota</taxon>
        <taxon>Sar</taxon>
        <taxon>Stramenopiles</taxon>
        <taxon>Ochrophyta</taxon>
        <taxon>Bacillariophyta</taxon>
        <taxon>Coscinodiscophyceae</taxon>
        <taxon>Thalassiosirophycidae</taxon>
        <taxon>Stephanodiscales</taxon>
        <taxon>Stephanodiscaceae</taxon>
        <taxon>Cyclostephanos</taxon>
    </lineage>
</organism>
<evidence type="ECO:0000313" key="9">
    <source>
        <dbReference type="EMBL" id="KAL3811831.1"/>
    </source>
</evidence>
<comment type="caution">
    <text evidence="9">The sequence shown here is derived from an EMBL/GenBank/DDBJ whole genome shotgun (WGS) entry which is preliminary data.</text>
</comment>
<feature type="compositionally biased region" description="Acidic residues" evidence="7">
    <location>
        <begin position="176"/>
        <end position="187"/>
    </location>
</feature>
<name>A0ABD3RJ83_9STRA</name>
<evidence type="ECO:0000256" key="6">
    <source>
        <dbReference type="SAM" id="Coils"/>
    </source>
</evidence>
<feature type="region of interest" description="Disordered" evidence="7">
    <location>
        <begin position="1"/>
        <end position="191"/>
    </location>
</feature>
<accession>A0ABD3RJ83</accession>
<keyword evidence="10" id="KW-1185">Reference proteome</keyword>
<evidence type="ECO:0000313" key="10">
    <source>
        <dbReference type="Proteomes" id="UP001530377"/>
    </source>
</evidence>
<evidence type="ECO:0000256" key="4">
    <source>
        <dbReference type="ARBA" id="ARBA00023163"/>
    </source>
</evidence>
<dbReference type="PROSITE" id="PS51032">
    <property type="entry name" value="AP2_ERF"/>
    <property type="match status" value="2"/>
</dbReference>
<keyword evidence="6" id="KW-0175">Coiled coil</keyword>
<dbReference type="Gene3D" id="6.10.140.530">
    <property type="match status" value="1"/>
</dbReference>
<dbReference type="GO" id="GO:0003677">
    <property type="term" value="F:DNA binding"/>
    <property type="evidence" value="ECO:0007669"/>
    <property type="project" value="UniProtKB-KW"/>
</dbReference>
<reference evidence="9 10" key="1">
    <citation type="submission" date="2024-10" db="EMBL/GenBank/DDBJ databases">
        <title>Updated reference genomes for cyclostephanoid diatoms.</title>
        <authorList>
            <person name="Roberts W.R."/>
            <person name="Alverson A.J."/>
        </authorList>
    </citation>
    <scope>NUCLEOTIDE SEQUENCE [LARGE SCALE GENOMIC DNA]</scope>
    <source>
        <strain evidence="9 10">AJA228-03</strain>
    </source>
</reference>
<dbReference type="InterPro" id="IPR001471">
    <property type="entry name" value="AP2/ERF_dom"/>
</dbReference>
<feature type="compositionally biased region" description="Acidic residues" evidence="7">
    <location>
        <begin position="149"/>
        <end position="162"/>
    </location>
</feature>
<comment type="subcellular location">
    <subcellularLocation>
        <location evidence="1">Nucleus</location>
    </subcellularLocation>
</comment>
<proteinExistence type="predicted"/>
<dbReference type="SUPFAM" id="SSF54171">
    <property type="entry name" value="DNA-binding domain"/>
    <property type="match status" value="2"/>
</dbReference>
<feature type="compositionally biased region" description="Acidic residues" evidence="7">
    <location>
        <begin position="61"/>
        <end position="98"/>
    </location>
</feature>
<dbReference type="Pfam" id="PF03457">
    <property type="entry name" value="HA"/>
    <property type="match status" value="1"/>
</dbReference>
<gene>
    <name evidence="9" type="ORF">ACHAXA_004258</name>
</gene>
<dbReference type="InterPro" id="IPR005114">
    <property type="entry name" value="Helicase_assoc"/>
</dbReference>
<dbReference type="GO" id="GO:0005634">
    <property type="term" value="C:nucleus"/>
    <property type="evidence" value="ECO:0007669"/>
    <property type="project" value="UniProtKB-SubCell"/>
</dbReference>
<feature type="compositionally biased region" description="Basic and acidic residues" evidence="7">
    <location>
        <begin position="620"/>
        <end position="629"/>
    </location>
</feature>
<evidence type="ECO:0000256" key="2">
    <source>
        <dbReference type="ARBA" id="ARBA00023015"/>
    </source>
</evidence>
<evidence type="ECO:0000256" key="7">
    <source>
        <dbReference type="SAM" id="MobiDB-lite"/>
    </source>
</evidence>
<dbReference type="AlphaFoldDB" id="A0ABD3RJ83"/>
<feature type="compositionally biased region" description="Basic and acidic residues" evidence="7">
    <location>
        <begin position="1"/>
        <end position="15"/>
    </location>
</feature>
<protein>
    <recommendedName>
        <fullName evidence="8">AP2/ERF domain-containing protein</fullName>
    </recommendedName>
</protein>
<feature type="compositionally biased region" description="Low complexity" evidence="7">
    <location>
        <begin position="656"/>
        <end position="669"/>
    </location>
</feature>
<keyword evidence="4" id="KW-0804">Transcription</keyword>
<keyword evidence="2" id="KW-0805">Transcription regulation</keyword>
<feature type="domain" description="AP2/ERF" evidence="8">
    <location>
        <begin position="534"/>
        <end position="593"/>
    </location>
</feature>
<dbReference type="EMBL" id="JALLPB020000231">
    <property type="protein sequence ID" value="KAL3811831.1"/>
    <property type="molecule type" value="Genomic_DNA"/>
</dbReference>
<evidence type="ECO:0000256" key="5">
    <source>
        <dbReference type="ARBA" id="ARBA00023242"/>
    </source>
</evidence>
<keyword evidence="3" id="KW-0238">DNA-binding</keyword>
<feature type="domain" description="AP2/ERF" evidence="8">
    <location>
        <begin position="687"/>
        <end position="743"/>
    </location>
</feature>
<keyword evidence="5" id="KW-0539">Nucleus</keyword>
<feature type="region of interest" description="Disordered" evidence="7">
    <location>
        <begin position="425"/>
        <end position="465"/>
    </location>
</feature>
<evidence type="ECO:0000256" key="3">
    <source>
        <dbReference type="ARBA" id="ARBA00023125"/>
    </source>
</evidence>
<feature type="compositionally biased region" description="Polar residues" evidence="7">
    <location>
        <begin position="118"/>
        <end position="127"/>
    </location>
</feature>
<sequence length="829" mass="92410">MSSDAGRTEEDEKRPLSSSWESIVRANGEDDGGASASKGGEDGASLGDDDNDDDGNRILGDDEVGDSCEDEDEDDDDEDDEGEDEDEDEDEDESGQEDEEKRSQLTGDLSEDADGEGLSSSCYQEIIQNHDDDNDENNLEDESKVADEASNDETDSSDEDNTIECGSISGKGGDSQCEEVDGDESVETESFSVSVNRPLGTRFPGQMLAPRSISGFATNRPSALTSVKKATSRFKQWMGRKNAAAPVKPPSPKKKYSSFQQERWLMNIAALKAYKAKYGDTFVPATYGSLGRFVRNLRADHHAKSHRLTAERSQVLDEMNFKWVLPQEVKATHAHRIRVRNISKANSAIQLMNELCGSIQNEVLPSRDENLVKDLARQIAQHVNKNEAATTSDDVGHVMMSIFRQSALAGVTEVDLFNAFEQSDRENETYVTSSSPDSIGHSHLTNRSSQRSRVSDRTGQLTNQRKRIKVERTEKEVDGEDLNYTMLDSSRVQPEKIFDVWLSERKKMWRQQKRNQVTRIPRTDAEANDKTGFDYRTVGVRQTASMKWAVEISFKSKLRYMGTFDSQEQAALANEIGRKYLFTNAEIDDIDKKVKLAREAAQNAVSRRYGISSGNTLDKPNTREKDKSDAGPLMTKSITKEKKSSVSPSLTCPEGSESVTSAVSSSHAEPGFAVDIDGNSKPIIDFRTVGVRQTRSGNWEVGFRYKGTRRNIGTFATQEQAALANEVGRKILETAKGLQSTVEEMDQNIQKARDAAQVVVRKMIDETRKDDLPPTDECMLNLLLMSHEECGEGDDRPKLLNSQVQSKIGFEAWLADRKMKWKQLTYKKA</sequence>
<evidence type="ECO:0000259" key="8">
    <source>
        <dbReference type="PROSITE" id="PS51032"/>
    </source>
</evidence>
<feature type="compositionally biased region" description="Polar residues" evidence="7">
    <location>
        <begin position="429"/>
        <end position="463"/>
    </location>
</feature>
<feature type="coiled-coil region" evidence="6">
    <location>
        <begin position="735"/>
        <end position="762"/>
    </location>
</feature>
<dbReference type="Proteomes" id="UP001530377">
    <property type="component" value="Unassembled WGS sequence"/>
</dbReference>
<evidence type="ECO:0000256" key="1">
    <source>
        <dbReference type="ARBA" id="ARBA00004123"/>
    </source>
</evidence>
<dbReference type="InterPro" id="IPR016177">
    <property type="entry name" value="DNA-bd_dom_sf"/>
</dbReference>
<feature type="region of interest" description="Disordered" evidence="7">
    <location>
        <begin position="611"/>
        <end position="674"/>
    </location>
</feature>